<evidence type="ECO:0000256" key="6">
    <source>
        <dbReference type="ARBA" id="ARBA00047615"/>
    </source>
</evidence>
<dbReference type="GO" id="GO:0006220">
    <property type="term" value="P:pyrimidine nucleotide metabolic process"/>
    <property type="evidence" value="ECO:0007669"/>
    <property type="project" value="UniProtKB-UniRule"/>
</dbReference>
<dbReference type="InterPro" id="IPR011994">
    <property type="entry name" value="Cytidylate_kinase_dom"/>
</dbReference>
<dbReference type="AlphaFoldDB" id="A0A7V5U1C9"/>
<dbReference type="Proteomes" id="UP000885806">
    <property type="component" value="Unassembled WGS sequence"/>
</dbReference>
<comment type="similarity">
    <text evidence="1 8">Belongs to the cytidylate kinase family. Type 1 subfamily.</text>
</comment>
<evidence type="ECO:0000259" key="9">
    <source>
        <dbReference type="Pfam" id="PF02224"/>
    </source>
</evidence>
<gene>
    <name evidence="8" type="primary">cmk</name>
    <name evidence="10" type="ORF">ENK01_02735</name>
</gene>
<evidence type="ECO:0000256" key="4">
    <source>
        <dbReference type="ARBA" id="ARBA00022777"/>
    </source>
</evidence>
<dbReference type="Pfam" id="PF02224">
    <property type="entry name" value="Cytidylate_kin"/>
    <property type="match status" value="1"/>
</dbReference>
<dbReference type="EMBL" id="DROP01000183">
    <property type="protein sequence ID" value="HHI88845.1"/>
    <property type="molecule type" value="Genomic_DNA"/>
</dbReference>
<keyword evidence="8" id="KW-0963">Cytoplasm</keyword>
<dbReference type="GO" id="GO:0005524">
    <property type="term" value="F:ATP binding"/>
    <property type="evidence" value="ECO:0007669"/>
    <property type="project" value="UniProtKB-UniRule"/>
</dbReference>
<keyword evidence="4 8" id="KW-0418">Kinase</keyword>
<dbReference type="GO" id="GO:0036431">
    <property type="term" value="F:dCMP kinase activity"/>
    <property type="evidence" value="ECO:0007669"/>
    <property type="project" value="InterPro"/>
</dbReference>
<dbReference type="NCBIfam" id="TIGR00017">
    <property type="entry name" value="cmk"/>
    <property type="match status" value="1"/>
</dbReference>
<dbReference type="InterPro" id="IPR003136">
    <property type="entry name" value="Cytidylate_kin"/>
</dbReference>
<evidence type="ECO:0000256" key="5">
    <source>
        <dbReference type="ARBA" id="ARBA00022840"/>
    </source>
</evidence>
<comment type="subcellular location">
    <subcellularLocation>
        <location evidence="8">Cytoplasm</location>
    </subcellularLocation>
</comment>
<comment type="catalytic activity">
    <reaction evidence="7 8">
        <text>CMP + ATP = CDP + ADP</text>
        <dbReference type="Rhea" id="RHEA:11600"/>
        <dbReference type="ChEBI" id="CHEBI:30616"/>
        <dbReference type="ChEBI" id="CHEBI:58069"/>
        <dbReference type="ChEBI" id="CHEBI:60377"/>
        <dbReference type="ChEBI" id="CHEBI:456216"/>
        <dbReference type="EC" id="2.7.4.25"/>
    </reaction>
</comment>
<protein>
    <recommendedName>
        <fullName evidence="8">Cytidylate kinase</fullName>
        <shortName evidence="8">CK</shortName>
        <ecNumber evidence="8">2.7.4.25</ecNumber>
    </recommendedName>
    <alternativeName>
        <fullName evidence="8">Cytidine monophosphate kinase</fullName>
        <shortName evidence="8">CMP kinase</shortName>
    </alternativeName>
</protein>
<comment type="catalytic activity">
    <reaction evidence="6 8">
        <text>dCMP + ATP = dCDP + ADP</text>
        <dbReference type="Rhea" id="RHEA:25094"/>
        <dbReference type="ChEBI" id="CHEBI:30616"/>
        <dbReference type="ChEBI" id="CHEBI:57566"/>
        <dbReference type="ChEBI" id="CHEBI:58593"/>
        <dbReference type="ChEBI" id="CHEBI:456216"/>
        <dbReference type="EC" id="2.7.4.25"/>
    </reaction>
</comment>
<dbReference type="HAMAP" id="MF_00238">
    <property type="entry name" value="Cytidyl_kinase_type1"/>
    <property type="match status" value="1"/>
</dbReference>
<evidence type="ECO:0000313" key="10">
    <source>
        <dbReference type="EMBL" id="HHI88845.1"/>
    </source>
</evidence>
<name>A0A7V5U1C9_9PROT</name>
<evidence type="ECO:0000256" key="2">
    <source>
        <dbReference type="ARBA" id="ARBA00022679"/>
    </source>
</evidence>
<evidence type="ECO:0000256" key="8">
    <source>
        <dbReference type="HAMAP-Rule" id="MF_00238"/>
    </source>
</evidence>
<dbReference type="Gene3D" id="3.40.50.300">
    <property type="entry name" value="P-loop containing nucleotide triphosphate hydrolases"/>
    <property type="match status" value="1"/>
</dbReference>
<dbReference type="CDD" id="cd02020">
    <property type="entry name" value="CMPK"/>
    <property type="match status" value="1"/>
</dbReference>
<comment type="caution">
    <text evidence="10">The sequence shown here is derived from an EMBL/GenBank/DDBJ whole genome shotgun (WGS) entry which is preliminary data.</text>
</comment>
<sequence length="219" mass="23744">MSLCRKPVIAIDGTFASGKGTLARRLAEHFGFAYLDTGKLYRAVARRALQAGTELDNAQALADLARQITPEELDNVELKSGPVGAAASKVAILPDVRAALFQFQRDFAMHPGKGYKGAVLDGRDIGTVICPEADVKLYVDASPDVRARRRYLELRSYGENVSLAQVAADLAERDNRDKSRPLAPLKIAENAHLLDTTNLSIDAAFEQAKALVLAVLKQE</sequence>
<proteinExistence type="inferred from homology"/>
<organism evidence="10">
    <name type="scientific">Hellea balneolensis</name>
    <dbReference type="NCBI Taxonomy" id="287478"/>
    <lineage>
        <taxon>Bacteria</taxon>
        <taxon>Pseudomonadati</taxon>
        <taxon>Pseudomonadota</taxon>
        <taxon>Alphaproteobacteria</taxon>
        <taxon>Maricaulales</taxon>
        <taxon>Robiginitomaculaceae</taxon>
        <taxon>Hellea</taxon>
    </lineage>
</organism>
<keyword evidence="3 8" id="KW-0547">Nucleotide-binding</keyword>
<dbReference type="InterPro" id="IPR027417">
    <property type="entry name" value="P-loop_NTPase"/>
</dbReference>
<dbReference type="EC" id="2.7.4.25" evidence="8"/>
<keyword evidence="2 8" id="KW-0808">Transferase</keyword>
<dbReference type="SUPFAM" id="SSF52540">
    <property type="entry name" value="P-loop containing nucleoside triphosphate hydrolases"/>
    <property type="match status" value="1"/>
</dbReference>
<feature type="binding site" evidence="8">
    <location>
        <begin position="13"/>
        <end position="21"/>
    </location>
    <ligand>
        <name>ATP</name>
        <dbReference type="ChEBI" id="CHEBI:30616"/>
    </ligand>
</feature>
<accession>A0A7V5U1C9</accession>
<keyword evidence="5 8" id="KW-0067">ATP-binding</keyword>
<evidence type="ECO:0000256" key="1">
    <source>
        <dbReference type="ARBA" id="ARBA00009427"/>
    </source>
</evidence>
<feature type="domain" description="Cytidylate kinase" evidence="9">
    <location>
        <begin position="9"/>
        <end position="208"/>
    </location>
</feature>
<evidence type="ECO:0000256" key="3">
    <source>
        <dbReference type="ARBA" id="ARBA00022741"/>
    </source>
</evidence>
<evidence type="ECO:0000256" key="7">
    <source>
        <dbReference type="ARBA" id="ARBA00048478"/>
    </source>
</evidence>
<dbReference type="GO" id="GO:0005737">
    <property type="term" value="C:cytoplasm"/>
    <property type="evidence" value="ECO:0007669"/>
    <property type="project" value="UniProtKB-SubCell"/>
</dbReference>
<reference evidence="10" key="1">
    <citation type="journal article" date="2020" name="mSystems">
        <title>Genome- and Community-Level Interaction Insights into Carbon Utilization and Element Cycling Functions of Hydrothermarchaeota in Hydrothermal Sediment.</title>
        <authorList>
            <person name="Zhou Z."/>
            <person name="Liu Y."/>
            <person name="Xu W."/>
            <person name="Pan J."/>
            <person name="Luo Z.H."/>
            <person name="Li M."/>
        </authorList>
    </citation>
    <scope>NUCLEOTIDE SEQUENCE [LARGE SCALE GENOMIC DNA]</scope>
    <source>
        <strain evidence="10">HyVt-538</strain>
    </source>
</reference>